<protein>
    <submittedName>
        <fullName evidence="1">Receptor protein kinase</fullName>
    </submittedName>
</protein>
<dbReference type="Gramene" id="PGSC0003DMT400011733">
    <property type="protein sequence ID" value="PGSC0003DMT400011733"/>
    <property type="gene ID" value="PGSC0003DMG402004603"/>
</dbReference>
<evidence type="ECO:0000313" key="1">
    <source>
        <dbReference type="EnsemblPlants" id="PGSC0003DMT400011733"/>
    </source>
</evidence>
<evidence type="ECO:0000313" key="2">
    <source>
        <dbReference type="Proteomes" id="UP000011115"/>
    </source>
</evidence>
<organism evidence="1 2">
    <name type="scientific">Solanum tuberosum</name>
    <name type="common">Potato</name>
    <dbReference type="NCBI Taxonomy" id="4113"/>
    <lineage>
        <taxon>Eukaryota</taxon>
        <taxon>Viridiplantae</taxon>
        <taxon>Streptophyta</taxon>
        <taxon>Embryophyta</taxon>
        <taxon>Tracheophyta</taxon>
        <taxon>Spermatophyta</taxon>
        <taxon>Magnoliopsida</taxon>
        <taxon>eudicotyledons</taxon>
        <taxon>Gunneridae</taxon>
        <taxon>Pentapetalae</taxon>
        <taxon>asterids</taxon>
        <taxon>lamiids</taxon>
        <taxon>Solanales</taxon>
        <taxon>Solanaceae</taxon>
        <taxon>Solanoideae</taxon>
        <taxon>Solaneae</taxon>
        <taxon>Solanum</taxon>
    </lineage>
</organism>
<reference evidence="2" key="1">
    <citation type="journal article" date="2011" name="Nature">
        <title>Genome sequence and analysis of the tuber crop potato.</title>
        <authorList>
            <consortium name="The Potato Genome Sequencing Consortium"/>
        </authorList>
    </citation>
    <scope>NUCLEOTIDE SEQUENCE [LARGE SCALE GENOMIC DNA]</scope>
    <source>
        <strain evidence="2">cv. DM1-3 516 R44</strain>
    </source>
</reference>
<name>M1A020_SOLTU</name>
<accession>M1A020</accession>
<dbReference type="EnsemblPlants" id="PGSC0003DMT400011733">
    <property type="protein sequence ID" value="PGSC0003DMT400011733"/>
    <property type="gene ID" value="PGSC0003DMG402004603"/>
</dbReference>
<keyword evidence="2" id="KW-1185">Reference proteome</keyword>
<proteinExistence type="predicted"/>
<dbReference type="HOGENOM" id="CLU_2547017_0_0_1"/>
<dbReference type="Proteomes" id="UP000011115">
    <property type="component" value="Unassembled WGS sequence"/>
</dbReference>
<sequence length="83" mass="9342">MVDEVAENHGDQCLNTNNNIGRAYLGSRATIIHRISSSDGFQKHNTVAVHITLFIQETTICILRSYISVVRKLAKHREAFSDD</sequence>
<dbReference type="AlphaFoldDB" id="M1A020"/>
<dbReference type="InParanoid" id="M1A020"/>
<dbReference type="PaxDb" id="4113-PGSC0003DMT400011733"/>
<reference evidence="1" key="2">
    <citation type="submission" date="2015-06" db="UniProtKB">
        <authorList>
            <consortium name="EnsemblPlants"/>
        </authorList>
    </citation>
    <scope>IDENTIFICATION</scope>
    <source>
        <strain evidence="1">DM1-3 516 R44</strain>
    </source>
</reference>